<reference evidence="1 2" key="2">
    <citation type="journal article" date="2010" name="Proc. Natl. Acad. Sci. U.S.A.">
        <title>Enigmatic, ultrasmall, uncultivated Archaea.</title>
        <authorList>
            <person name="Baker B.J."/>
            <person name="Comolli L.R."/>
            <person name="Dick G.J."/>
            <person name="Hauser L.J."/>
            <person name="Hyatt D."/>
            <person name="Dill B.D."/>
            <person name="Land M.L."/>
            <person name="Verberkmoes N.C."/>
            <person name="Hettich R.L."/>
            <person name="Banfield J.F."/>
        </authorList>
    </citation>
    <scope>NUCLEOTIDE SEQUENCE [LARGE SCALE GENOMIC DNA]</scope>
    <source>
        <strain evidence="1">ARMAN-2</strain>
    </source>
</reference>
<sequence length="222" mass="26068">MFETLAVIPYHPFLSGKYSYESLLDRLIYLDYADMKGITKEEEGTRENWVPVFKKSPYSSRYLVDGNLNILGYWHFVALKEKMFRKAKKGLMLDQEITANNVYSLEKRGRYMMYFVETVTHPDIRNTDAVAMLDESFYDAVYDFARSGVFFTERITNAVTPGAVKRATGFGMRFVTKNIYRGSIYSMGMTDFLLRNASRRMDLFRLYLKEMGRRRKRPRATI</sequence>
<protein>
    <submittedName>
        <fullName evidence="1">Uncharacterized protein</fullName>
    </submittedName>
</protein>
<accession>C7DH03</accession>
<dbReference type="Proteomes" id="UP000332487">
    <property type="component" value="Unassembled WGS sequence"/>
</dbReference>
<dbReference type="AlphaFoldDB" id="C7DH03"/>
<evidence type="ECO:0000313" key="2">
    <source>
        <dbReference type="Proteomes" id="UP000332487"/>
    </source>
</evidence>
<proteinExistence type="predicted"/>
<gene>
    <name evidence="1" type="ORF">UNLARM2_0349</name>
</gene>
<organism evidence="1 2">
    <name type="scientific">Candidatus Micrarchaeum acidiphilum ARMAN-2</name>
    <dbReference type="NCBI Taxonomy" id="425595"/>
    <lineage>
        <taxon>Archaea</taxon>
        <taxon>Candidatus Micrarchaeota</taxon>
        <taxon>Candidatus Micrarchaeia</taxon>
        <taxon>Candidatus Micrarchaeales</taxon>
        <taxon>Candidatus Micrarchaeaceae</taxon>
        <taxon>Candidatus Micrarchaeum</taxon>
    </lineage>
</organism>
<dbReference type="EMBL" id="GG697240">
    <property type="protein sequence ID" value="EET89905.1"/>
    <property type="molecule type" value="Genomic_DNA"/>
</dbReference>
<name>C7DH03_MICA2</name>
<keyword evidence="2" id="KW-1185">Reference proteome</keyword>
<reference evidence="1 2" key="1">
    <citation type="journal article" date="2009" name="Genome Biol.">
        <title>Community-wide analysis of microbial genome sequence signatures.</title>
        <authorList>
            <person name="Dick G.J."/>
            <person name="Andersson A.F."/>
            <person name="Baker B.J."/>
            <person name="Simmons S.L."/>
            <person name="Thomas B.C."/>
            <person name="Yelton A.P."/>
            <person name="Banfield J.F."/>
        </authorList>
    </citation>
    <scope>NUCLEOTIDE SEQUENCE [LARGE SCALE GENOMIC DNA]</scope>
    <source>
        <strain evidence="1">ARMAN-2</strain>
    </source>
</reference>
<evidence type="ECO:0000313" key="1">
    <source>
        <dbReference type="EMBL" id="EET89905.1"/>
    </source>
</evidence>